<dbReference type="AlphaFoldDB" id="A0A645BUC8"/>
<proteinExistence type="predicted"/>
<protein>
    <submittedName>
        <fullName evidence="2">Uncharacterized protein</fullName>
    </submittedName>
</protein>
<name>A0A645BUC8_9ZZZZ</name>
<feature type="region of interest" description="Disordered" evidence="1">
    <location>
        <begin position="40"/>
        <end position="72"/>
    </location>
</feature>
<sequence length="124" mass="14560">MEERRRDHRNIDPGILIAPEVFDHAFRRIVGNLHRHRHSSGSVFDRQFGQPQPFGIGQERSLPGSPGDEYAPDAEPELVLDQFLQRILIHLGPGGQRSRHRRPYALKTFPIQFHRRNPFLFRYM</sequence>
<reference evidence="2" key="1">
    <citation type="submission" date="2019-08" db="EMBL/GenBank/DDBJ databases">
        <authorList>
            <person name="Kucharzyk K."/>
            <person name="Murdoch R.W."/>
            <person name="Higgins S."/>
            <person name="Loffler F."/>
        </authorList>
    </citation>
    <scope>NUCLEOTIDE SEQUENCE</scope>
</reference>
<evidence type="ECO:0000256" key="1">
    <source>
        <dbReference type="SAM" id="MobiDB-lite"/>
    </source>
</evidence>
<evidence type="ECO:0000313" key="2">
    <source>
        <dbReference type="EMBL" id="MPM68807.1"/>
    </source>
</evidence>
<dbReference type="EMBL" id="VSSQ01022474">
    <property type="protein sequence ID" value="MPM68807.1"/>
    <property type="molecule type" value="Genomic_DNA"/>
</dbReference>
<comment type="caution">
    <text evidence="2">The sequence shown here is derived from an EMBL/GenBank/DDBJ whole genome shotgun (WGS) entry which is preliminary data.</text>
</comment>
<feature type="compositionally biased region" description="Low complexity" evidence="1">
    <location>
        <begin position="47"/>
        <end position="58"/>
    </location>
</feature>
<gene>
    <name evidence="2" type="ORF">SDC9_115741</name>
</gene>
<organism evidence="2">
    <name type="scientific">bioreactor metagenome</name>
    <dbReference type="NCBI Taxonomy" id="1076179"/>
    <lineage>
        <taxon>unclassified sequences</taxon>
        <taxon>metagenomes</taxon>
        <taxon>ecological metagenomes</taxon>
    </lineage>
</organism>
<accession>A0A645BUC8</accession>